<proteinExistence type="predicted"/>
<sequence>LQAFLVSAVARLVGSVTGAGHLRGAYLVRSAHALLSVYTAGGGLWIRGVYGGASPAIPISWVFG</sequence>
<accession>A0A699XCP5</accession>
<protein>
    <submittedName>
        <fullName evidence="1">Uncharacterized protein</fullName>
    </submittedName>
</protein>
<name>A0A699XCP5_TANCI</name>
<dbReference type="AlphaFoldDB" id="A0A699XCP5"/>
<reference evidence="1" key="1">
    <citation type="journal article" date="2019" name="Sci. Rep.">
        <title>Draft genome of Tanacetum cinerariifolium, the natural source of mosquito coil.</title>
        <authorList>
            <person name="Yamashiro T."/>
            <person name="Shiraishi A."/>
            <person name="Satake H."/>
            <person name="Nakayama K."/>
        </authorList>
    </citation>
    <scope>NUCLEOTIDE SEQUENCE</scope>
</reference>
<gene>
    <name evidence="1" type="ORF">Tci_926313</name>
</gene>
<feature type="non-terminal residue" evidence="1">
    <location>
        <position position="1"/>
    </location>
</feature>
<dbReference type="EMBL" id="BKCJ011804853">
    <property type="protein sequence ID" value="GFD54344.1"/>
    <property type="molecule type" value="Genomic_DNA"/>
</dbReference>
<organism evidence="1">
    <name type="scientific">Tanacetum cinerariifolium</name>
    <name type="common">Dalmatian daisy</name>
    <name type="synonym">Chrysanthemum cinerariifolium</name>
    <dbReference type="NCBI Taxonomy" id="118510"/>
    <lineage>
        <taxon>Eukaryota</taxon>
        <taxon>Viridiplantae</taxon>
        <taxon>Streptophyta</taxon>
        <taxon>Embryophyta</taxon>
        <taxon>Tracheophyta</taxon>
        <taxon>Spermatophyta</taxon>
        <taxon>Magnoliopsida</taxon>
        <taxon>eudicotyledons</taxon>
        <taxon>Gunneridae</taxon>
        <taxon>Pentapetalae</taxon>
        <taxon>asterids</taxon>
        <taxon>campanulids</taxon>
        <taxon>Asterales</taxon>
        <taxon>Asteraceae</taxon>
        <taxon>Asteroideae</taxon>
        <taxon>Anthemideae</taxon>
        <taxon>Anthemidinae</taxon>
        <taxon>Tanacetum</taxon>
    </lineage>
</organism>
<evidence type="ECO:0000313" key="1">
    <source>
        <dbReference type="EMBL" id="GFD54344.1"/>
    </source>
</evidence>
<comment type="caution">
    <text evidence="1">The sequence shown here is derived from an EMBL/GenBank/DDBJ whole genome shotgun (WGS) entry which is preliminary data.</text>
</comment>